<keyword evidence="1" id="KW-0732">Signal</keyword>
<dbReference type="EMBL" id="BAABJP010000001">
    <property type="protein sequence ID" value="GAA5144939.1"/>
    <property type="molecule type" value="Genomic_DNA"/>
</dbReference>
<accession>A0ABP9PH02</accession>
<feature type="signal peptide" evidence="1">
    <location>
        <begin position="1"/>
        <end position="27"/>
    </location>
</feature>
<protein>
    <submittedName>
        <fullName evidence="2">Uncharacterized protein</fullName>
    </submittedName>
</protein>
<gene>
    <name evidence="2" type="ORF">GCM10023321_02060</name>
</gene>
<evidence type="ECO:0000313" key="3">
    <source>
        <dbReference type="Proteomes" id="UP001428817"/>
    </source>
</evidence>
<organism evidence="2 3">
    <name type="scientific">Pseudonocardia eucalypti</name>
    <dbReference type="NCBI Taxonomy" id="648755"/>
    <lineage>
        <taxon>Bacteria</taxon>
        <taxon>Bacillati</taxon>
        <taxon>Actinomycetota</taxon>
        <taxon>Actinomycetes</taxon>
        <taxon>Pseudonocardiales</taxon>
        <taxon>Pseudonocardiaceae</taxon>
        <taxon>Pseudonocardia</taxon>
    </lineage>
</organism>
<keyword evidence="3" id="KW-1185">Reference proteome</keyword>
<feature type="chain" id="PRO_5046101391" evidence="1">
    <location>
        <begin position="28"/>
        <end position="121"/>
    </location>
</feature>
<evidence type="ECO:0000256" key="1">
    <source>
        <dbReference type="SAM" id="SignalP"/>
    </source>
</evidence>
<name>A0ABP9PH02_9PSEU</name>
<dbReference type="Proteomes" id="UP001428817">
    <property type="component" value="Unassembled WGS sequence"/>
</dbReference>
<evidence type="ECO:0000313" key="2">
    <source>
        <dbReference type="EMBL" id="GAA5144939.1"/>
    </source>
</evidence>
<reference evidence="3" key="1">
    <citation type="journal article" date="2019" name="Int. J. Syst. Evol. Microbiol.">
        <title>The Global Catalogue of Microorganisms (GCM) 10K type strain sequencing project: providing services to taxonomists for standard genome sequencing and annotation.</title>
        <authorList>
            <consortium name="The Broad Institute Genomics Platform"/>
            <consortium name="The Broad Institute Genome Sequencing Center for Infectious Disease"/>
            <person name="Wu L."/>
            <person name="Ma J."/>
        </authorList>
    </citation>
    <scope>NUCLEOTIDE SEQUENCE [LARGE SCALE GENOMIC DNA]</scope>
    <source>
        <strain evidence="3">JCM 18303</strain>
    </source>
</reference>
<comment type="caution">
    <text evidence="2">The sequence shown here is derived from an EMBL/GenBank/DDBJ whole genome shotgun (WGS) entry which is preliminary data.</text>
</comment>
<proteinExistence type="predicted"/>
<sequence length="121" mass="13392">MSVIARSALTLGMVLAAAAATTGTAYASGSHTNCKARGNAAVYDRYNAEQDSADHPLAVLNQDQQFVVTKTVSEKFWQGYRADDPDKHQSYADSDRFICDQDIDHNFTDDESLYRYGEDDD</sequence>
<dbReference type="RefSeq" id="WP_185058496.1">
    <property type="nucleotide sequence ID" value="NZ_BAABJP010000001.1"/>
</dbReference>